<feature type="repeat" description="TPR" evidence="1">
    <location>
        <begin position="290"/>
        <end position="323"/>
    </location>
</feature>
<accession>A0AAU7DBR8</accession>
<keyword evidence="2" id="KW-1133">Transmembrane helix</keyword>
<dbReference type="SUPFAM" id="SSF48452">
    <property type="entry name" value="TPR-like"/>
    <property type="match status" value="2"/>
</dbReference>
<dbReference type="InterPro" id="IPR011990">
    <property type="entry name" value="TPR-like_helical_dom_sf"/>
</dbReference>
<reference evidence="4" key="1">
    <citation type="submission" date="2023-03" db="EMBL/GenBank/DDBJ databases">
        <title>Edaphobacter sp.</title>
        <authorList>
            <person name="Huber K.J."/>
            <person name="Papendorf J."/>
            <person name="Pilke C."/>
            <person name="Bunk B."/>
            <person name="Sproeer C."/>
            <person name="Pester M."/>
        </authorList>
    </citation>
    <scope>NUCLEOTIDE SEQUENCE</scope>
    <source>
        <strain evidence="3">DSM 109919</strain>
        <strain evidence="4">DSM 109920</strain>
    </source>
</reference>
<dbReference type="PANTHER" id="PTHR12558:SF13">
    <property type="entry name" value="CELL DIVISION CYCLE PROTEIN 27 HOMOLOG"/>
    <property type="match status" value="1"/>
</dbReference>
<feature type="repeat" description="TPR" evidence="1">
    <location>
        <begin position="152"/>
        <end position="185"/>
    </location>
</feature>
<dbReference type="Pfam" id="PF13414">
    <property type="entry name" value="TPR_11"/>
    <property type="match status" value="1"/>
</dbReference>
<dbReference type="SUPFAM" id="SSF81901">
    <property type="entry name" value="HCP-like"/>
    <property type="match status" value="1"/>
</dbReference>
<dbReference type="RefSeq" id="WP_348268843.1">
    <property type="nucleotide sequence ID" value="NZ_CP121194.1"/>
</dbReference>
<organism evidence="4">
    <name type="scientific">Edaphobacter paludis</name>
    <dbReference type="NCBI Taxonomy" id="3035702"/>
    <lineage>
        <taxon>Bacteria</taxon>
        <taxon>Pseudomonadati</taxon>
        <taxon>Acidobacteriota</taxon>
        <taxon>Terriglobia</taxon>
        <taxon>Terriglobales</taxon>
        <taxon>Acidobacteriaceae</taxon>
        <taxon>Edaphobacter</taxon>
    </lineage>
</organism>
<dbReference type="EMBL" id="CP121195">
    <property type="protein sequence ID" value="XBH14831.1"/>
    <property type="molecule type" value="Genomic_DNA"/>
</dbReference>
<dbReference type="AlphaFoldDB" id="A0AAU7DBR8"/>
<dbReference type="InterPro" id="IPR019734">
    <property type="entry name" value="TPR_rpt"/>
</dbReference>
<evidence type="ECO:0000256" key="1">
    <source>
        <dbReference type="PROSITE-ProRule" id="PRU00339"/>
    </source>
</evidence>
<keyword evidence="1" id="KW-0802">TPR repeat</keyword>
<feature type="transmembrane region" description="Helical" evidence="2">
    <location>
        <begin position="22"/>
        <end position="41"/>
    </location>
</feature>
<gene>
    <name evidence="3" type="ORF">P4G45_06415</name>
    <name evidence="4" type="ORF">P8936_06645</name>
</gene>
<sequence>MPVIPTTTDVPRSYCRVLFMRGLWLVLLPMMFCFAICQPSFGQRADKATPAPDLQQMYDAAQRAQSAGNLTTAAGDYQSFLAGALRHLADDNVRAGDYPAGAKLYKEALAVVPESGATELRMAYAQAALVARDIPTAKAQAQAVVAADSKNSTARLILGEALLQTDENEEARKQLEAAVALDPNYKNGLALATAYLALSDTKNASKLFNEMSTGFGNTAAIHLDFGRSYAEAGNPDLAIVEFKKSIALNPRLPEVHYCLGASYLLSQGQVGFPEAIKEFHRELGLNPNDYFSLAQLGYIAFSERHFTEAEQDLKRAANLDPRNPDNPLLLGQVYLQLNRPADAELALRQAIALTTDLSRNHYQVQRAHYLLGRLLVQTRHLDEAKQEMQVSASLLKQNMQRDQAKLKGTSMGGAASIAPFQPLPDPAPMDSKARTALNAFTTRAAPAIADSYNNLGAMAAGASEFATATGYFAKAAKWNPALEGLDYNWGRAAFSAQFYAQAVPPLSRYLAAHPREDGARRVLGISYFRVKDYAAVVRTLAPIAPSLSSTPQLADMYAQSLTLAHSEKKGANVQP</sequence>
<evidence type="ECO:0000313" key="4">
    <source>
        <dbReference type="EMBL" id="XBH14831.1"/>
    </source>
</evidence>
<keyword evidence="2" id="KW-0812">Transmembrane</keyword>
<dbReference type="KEGG" id="epl:P4G45_06415"/>
<dbReference type="PROSITE" id="PS50005">
    <property type="entry name" value="TPR"/>
    <property type="match status" value="3"/>
</dbReference>
<dbReference type="Pfam" id="PF14559">
    <property type="entry name" value="TPR_19"/>
    <property type="match status" value="1"/>
</dbReference>
<dbReference type="PANTHER" id="PTHR12558">
    <property type="entry name" value="CELL DIVISION CYCLE 16,23,27"/>
    <property type="match status" value="1"/>
</dbReference>
<evidence type="ECO:0000256" key="2">
    <source>
        <dbReference type="SAM" id="Phobius"/>
    </source>
</evidence>
<name>A0AAU7DBR8_9BACT</name>
<dbReference type="Pfam" id="PF13432">
    <property type="entry name" value="TPR_16"/>
    <property type="match status" value="2"/>
</dbReference>
<keyword evidence="2" id="KW-0472">Membrane</keyword>
<feature type="repeat" description="TPR" evidence="1">
    <location>
        <begin position="219"/>
        <end position="252"/>
    </location>
</feature>
<dbReference type="SMART" id="SM00028">
    <property type="entry name" value="TPR"/>
    <property type="match status" value="6"/>
</dbReference>
<dbReference type="EMBL" id="CP121194">
    <property type="protein sequence ID" value="XBH11352.1"/>
    <property type="molecule type" value="Genomic_DNA"/>
</dbReference>
<accession>A0AAU7D1Y0</accession>
<proteinExistence type="predicted"/>
<dbReference type="Gene3D" id="1.25.40.10">
    <property type="entry name" value="Tetratricopeptide repeat domain"/>
    <property type="match status" value="3"/>
</dbReference>
<protein>
    <submittedName>
        <fullName evidence="4">Tetratricopeptide repeat protein</fullName>
    </submittedName>
</protein>
<evidence type="ECO:0000313" key="3">
    <source>
        <dbReference type="EMBL" id="XBH11352.1"/>
    </source>
</evidence>